<evidence type="ECO:0000256" key="4">
    <source>
        <dbReference type="ARBA" id="ARBA00022692"/>
    </source>
</evidence>
<evidence type="ECO:0000259" key="9">
    <source>
        <dbReference type="Pfam" id="PF02714"/>
    </source>
</evidence>
<evidence type="ECO:0000256" key="3">
    <source>
        <dbReference type="ARBA" id="ARBA00022448"/>
    </source>
</evidence>
<dbReference type="Proteomes" id="UP000245383">
    <property type="component" value="Unassembled WGS sequence"/>
</dbReference>
<comment type="caution">
    <text evidence="12">The sequence shown here is derived from an EMBL/GenBank/DDBJ whole genome shotgun (WGS) entry which is preliminary data.</text>
</comment>
<feature type="domain" description="CSC1/OSCA1-like N-terminal transmembrane" evidence="10">
    <location>
        <begin position="33"/>
        <end position="190"/>
    </location>
</feature>
<evidence type="ECO:0000256" key="1">
    <source>
        <dbReference type="ARBA" id="ARBA00004141"/>
    </source>
</evidence>
<keyword evidence="4 8" id="KW-0812">Transmembrane</keyword>
<gene>
    <name evidence="12" type="ORF">BB561_001842</name>
</gene>
<dbReference type="InterPro" id="IPR027815">
    <property type="entry name" value="CSC1/OSCA1-like_cyt"/>
</dbReference>
<feature type="transmembrane region" description="Helical" evidence="8">
    <location>
        <begin position="554"/>
        <end position="572"/>
    </location>
</feature>
<feature type="domain" description="CSC1/OSCA1-like 7TM region" evidence="9">
    <location>
        <begin position="417"/>
        <end position="687"/>
    </location>
</feature>
<evidence type="ECO:0000313" key="13">
    <source>
        <dbReference type="Proteomes" id="UP000245383"/>
    </source>
</evidence>
<keyword evidence="5 8" id="KW-1133">Transmembrane helix</keyword>
<feature type="transmembrane region" description="Helical" evidence="8">
    <location>
        <begin position="418"/>
        <end position="442"/>
    </location>
</feature>
<evidence type="ECO:0000256" key="8">
    <source>
        <dbReference type="SAM" id="Phobius"/>
    </source>
</evidence>
<name>A0A2T9YSS1_9FUNG</name>
<dbReference type="Pfam" id="PF02714">
    <property type="entry name" value="RSN1_7TM"/>
    <property type="match status" value="1"/>
</dbReference>
<dbReference type="InterPro" id="IPR003864">
    <property type="entry name" value="CSC1/OSCA1-like_7TM"/>
</dbReference>
<organism evidence="12 13">
    <name type="scientific">Smittium simulii</name>
    <dbReference type="NCBI Taxonomy" id="133385"/>
    <lineage>
        <taxon>Eukaryota</taxon>
        <taxon>Fungi</taxon>
        <taxon>Fungi incertae sedis</taxon>
        <taxon>Zoopagomycota</taxon>
        <taxon>Kickxellomycotina</taxon>
        <taxon>Harpellomycetes</taxon>
        <taxon>Harpellales</taxon>
        <taxon>Legeriomycetaceae</taxon>
        <taxon>Smittium</taxon>
    </lineage>
</organism>
<keyword evidence="6 8" id="KW-0472">Membrane</keyword>
<dbReference type="GO" id="GO:0005227">
    <property type="term" value="F:calcium-activated cation channel activity"/>
    <property type="evidence" value="ECO:0007669"/>
    <property type="project" value="InterPro"/>
</dbReference>
<feature type="compositionally biased region" description="Polar residues" evidence="7">
    <location>
        <begin position="1010"/>
        <end position="1038"/>
    </location>
</feature>
<feature type="transmembrane region" description="Helical" evidence="8">
    <location>
        <begin position="671"/>
        <end position="689"/>
    </location>
</feature>
<dbReference type="Pfam" id="PF13967">
    <property type="entry name" value="RSN1_TM"/>
    <property type="match status" value="1"/>
</dbReference>
<keyword evidence="13" id="KW-1185">Reference proteome</keyword>
<dbReference type="GO" id="GO:0005886">
    <property type="term" value="C:plasma membrane"/>
    <property type="evidence" value="ECO:0007669"/>
    <property type="project" value="TreeGrafter"/>
</dbReference>
<comment type="subcellular location">
    <subcellularLocation>
        <location evidence="1">Membrane</location>
        <topology evidence="1">Multi-pass membrane protein</topology>
    </subcellularLocation>
</comment>
<comment type="similarity">
    <text evidence="2">Belongs to the CSC1 (TC 1.A.17) family.</text>
</comment>
<dbReference type="AlphaFoldDB" id="A0A2T9YSS1"/>
<evidence type="ECO:0000256" key="7">
    <source>
        <dbReference type="SAM" id="MobiDB-lite"/>
    </source>
</evidence>
<dbReference type="InterPro" id="IPR032880">
    <property type="entry name" value="CSC1/OSCA1-like_N"/>
</dbReference>
<evidence type="ECO:0000256" key="2">
    <source>
        <dbReference type="ARBA" id="ARBA00007779"/>
    </source>
</evidence>
<feature type="transmembrane region" description="Helical" evidence="8">
    <location>
        <begin position="511"/>
        <end position="534"/>
    </location>
</feature>
<proteinExistence type="inferred from homology"/>
<accession>A0A2T9YSS1</accession>
<evidence type="ECO:0000256" key="6">
    <source>
        <dbReference type="ARBA" id="ARBA00023136"/>
    </source>
</evidence>
<feature type="transmembrane region" description="Helical" evidence="8">
    <location>
        <begin position="112"/>
        <end position="131"/>
    </location>
</feature>
<evidence type="ECO:0000256" key="5">
    <source>
        <dbReference type="ARBA" id="ARBA00022989"/>
    </source>
</evidence>
<dbReference type="EMBL" id="MBFR01000058">
    <property type="protein sequence ID" value="PVU95385.1"/>
    <property type="molecule type" value="Genomic_DNA"/>
</dbReference>
<reference evidence="12 13" key="1">
    <citation type="journal article" date="2018" name="MBio">
        <title>Comparative Genomics Reveals the Core Gene Toolbox for the Fungus-Insect Symbiosis.</title>
        <authorList>
            <person name="Wang Y."/>
            <person name="Stata M."/>
            <person name="Wang W."/>
            <person name="Stajich J.E."/>
            <person name="White M.M."/>
            <person name="Moncalvo J.M."/>
        </authorList>
    </citation>
    <scope>NUCLEOTIDE SEQUENCE [LARGE SCALE GENOMIC DNA]</scope>
    <source>
        <strain evidence="12 13">SWE-8-4</strain>
    </source>
</reference>
<feature type="transmembrane region" description="Helical" evidence="8">
    <location>
        <begin position="171"/>
        <end position="199"/>
    </location>
</feature>
<evidence type="ECO:0000313" key="12">
    <source>
        <dbReference type="EMBL" id="PVU95385.1"/>
    </source>
</evidence>
<evidence type="ECO:0000259" key="10">
    <source>
        <dbReference type="Pfam" id="PF13967"/>
    </source>
</evidence>
<feature type="transmembrane region" description="Helical" evidence="8">
    <location>
        <begin position="33"/>
        <end position="54"/>
    </location>
</feature>
<feature type="domain" description="CSC1/OSCA1-like cytosolic" evidence="11">
    <location>
        <begin position="213"/>
        <end position="405"/>
    </location>
</feature>
<keyword evidence="3" id="KW-0813">Transport</keyword>
<dbReference type="Pfam" id="PF14703">
    <property type="entry name" value="PHM7_cyt"/>
    <property type="match status" value="1"/>
</dbReference>
<dbReference type="PANTHER" id="PTHR13018">
    <property type="entry name" value="PROBABLE MEMBRANE PROTEIN DUF221-RELATED"/>
    <property type="match status" value="1"/>
</dbReference>
<dbReference type="PANTHER" id="PTHR13018:SF5">
    <property type="entry name" value="RE44586P"/>
    <property type="match status" value="1"/>
</dbReference>
<feature type="region of interest" description="Disordered" evidence="7">
    <location>
        <begin position="1010"/>
        <end position="1039"/>
    </location>
</feature>
<sequence>MSTLNDLTPILSNSDIKPFPGTTPYMAQNFKDIGTQTIISFFIGSFGMIVFYVLRRYWPEFYSPRSRLKRGAPPKLNNSVYKWIFTVWKTPEREILKSVGLDAVIFLRYFKIMIMLFSVISICNIFIVAPIDASLSLKNYINSMEFLSSAETKKSFWSALASSLLRANDAYVIQLIFSYIYVGLVYIFIAHFSFQIAFLRWNYLLLFKESIPARTIMVSEIPQKLNTSAALKKYFEQNGVGAVQTCCILPLLYELDNLLEKRANILFAIEKRYASLLGNPAISPNYDPTLIKECFYSNSVDSRHLEKILLLQCAKPKYLQDQNKLDAWLKSTHQLSANFFQIEKEIIIYRHRTLNEGLFIPSRVAFVSFESPKSAQIAAQLCMFPNPTKLKIKMAPEPRDVYWANVSSPLKYRLLRTAFLAVFVLFISVFWLVPISFLSSLVSPEFIDSYFPGFLKYLKSNPLLNTFFKLTLPSLILYAFNETMPLALDYLNRISGTRTISERQFDTIQQYYGFLIISVLLIFSLSKLVLGNLYDMIENPSEIPKLLADALPDVAPFFMGYTAMLGLGYYPLKLSRIGAVVLSQVRWLISFCPRDYLQCVMPEYTKWEYLYPQTMLIFTIAMTYSSIAPLIAPFAVLYFSIGFIINKYLIMYVYTPRYESAGFYIYKILKNLVRGMFIYILLMLGIFGLRKQYTLFVLELILLLINIYVLTNISEFFGFGRRFIPLDMFTDQKRKYLKRFKIFSKHNKTKKTKKNKFSYRFTLSKSDCRYSDFDKHTSGYPDPTTSLLDGSDYYSDDYYSKSIVSLPTFKTRSISVDDEELNKISNAYYNNILNKNSEINGYIAKNNTSAEFGKKLSKVFESKLDLGLMEPGSSHNSFPQDSLEFYVKTSKMNFIETSSVNDCKIAVDVGSSPNLARNNAKSYLDTRAHYDRTNFVNVGYYRDNRFSSIVENINYDPIAKPNNTEPVYGNSLISKLKIKFEELIGLLQYYLMDQFITLDIFDLDDQSDIKTSSQNSATTTNKQTQYNNESNKQNSAKGNSGDFASILNYNFATSSSTNNKWSGNSKIRYNKKSPTGKECTELRWWGSTEKYLNKPSEYSDYSQPAMDNFYGILDAGNAPYMNPQLVGELPTLWLPSKKEI</sequence>
<feature type="transmembrane region" description="Helical" evidence="8">
    <location>
        <begin position="695"/>
        <end position="713"/>
    </location>
</feature>
<protein>
    <recommendedName>
        <fullName evidence="14">CSC1/OSCA1-like 7TM region domain-containing protein</fullName>
    </recommendedName>
</protein>
<dbReference type="InterPro" id="IPR045122">
    <property type="entry name" value="Csc1-like"/>
</dbReference>
<evidence type="ECO:0008006" key="14">
    <source>
        <dbReference type="Google" id="ProtNLM"/>
    </source>
</evidence>
<dbReference type="OrthoDB" id="1689567at2759"/>
<feature type="transmembrane region" description="Helical" evidence="8">
    <location>
        <begin position="631"/>
        <end position="650"/>
    </location>
</feature>
<evidence type="ECO:0000259" key="11">
    <source>
        <dbReference type="Pfam" id="PF14703"/>
    </source>
</evidence>